<dbReference type="InterPro" id="IPR005607">
    <property type="entry name" value="BSD_dom"/>
</dbReference>
<dbReference type="Gene3D" id="1.10.3970.10">
    <property type="entry name" value="BSD domain"/>
    <property type="match status" value="1"/>
</dbReference>
<dbReference type="EMBL" id="MPUH01000032">
    <property type="protein sequence ID" value="OMJ94065.1"/>
    <property type="molecule type" value="Genomic_DNA"/>
</dbReference>
<dbReference type="PROSITE" id="PS50858">
    <property type="entry name" value="BSD"/>
    <property type="match status" value="1"/>
</dbReference>
<dbReference type="OrthoDB" id="382589at2759"/>
<dbReference type="AlphaFoldDB" id="A0A1R2CYJ7"/>
<proteinExistence type="predicted"/>
<keyword evidence="4" id="KW-1185">Reference proteome</keyword>
<keyword evidence="1" id="KW-0175">Coiled coil</keyword>
<evidence type="ECO:0000313" key="3">
    <source>
        <dbReference type="EMBL" id="OMJ94065.1"/>
    </source>
</evidence>
<dbReference type="Pfam" id="PF03909">
    <property type="entry name" value="BSD"/>
    <property type="match status" value="1"/>
</dbReference>
<feature type="domain" description="BSD" evidence="2">
    <location>
        <begin position="67"/>
        <end position="119"/>
    </location>
</feature>
<evidence type="ECO:0000259" key="2">
    <source>
        <dbReference type="PROSITE" id="PS50858"/>
    </source>
</evidence>
<accession>A0A1R2CYJ7</accession>
<dbReference type="InterPro" id="IPR035925">
    <property type="entry name" value="BSD_dom_sf"/>
</dbReference>
<dbReference type="Proteomes" id="UP000187209">
    <property type="component" value="Unassembled WGS sequence"/>
</dbReference>
<reference evidence="3 4" key="1">
    <citation type="submission" date="2016-11" db="EMBL/GenBank/DDBJ databases">
        <title>The macronuclear genome of Stentor coeruleus: a giant cell with tiny introns.</title>
        <authorList>
            <person name="Slabodnick M."/>
            <person name="Ruby J.G."/>
            <person name="Reiff S.B."/>
            <person name="Swart E.C."/>
            <person name="Gosai S."/>
            <person name="Prabakaran S."/>
            <person name="Witkowska E."/>
            <person name="Larue G.E."/>
            <person name="Fisher S."/>
            <person name="Freeman R.M."/>
            <person name="Gunawardena J."/>
            <person name="Chu W."/>
            <person name="Stover N.A."/>
            <person name="Gregory B.D."/>
            <person name="Nowacki M."/>
            <person name="Derisi J."/>
            <person name="Roy S.W."/>
            <person name="Marshall W.F."/>
            <person name="Sood P."/>
        </authorList>
    </citation>
    <scope>NUCLEOTIDE SEQUENCE [LARGE SCALE GENOMIC DNA]</scope>
    <source>
        <strain evidence="3">WM001</strain>
    </source>
</reference>
<dbReference type="SMART" id="SM00751">
    <property type="entry name" value="BSD"/>
    <property type="match status" value="1"/>
</dbReference>
<organism evidence="3 4">
    <name type="scientific">Stentor coeruleus</name>
    <dbReference type="NCBI Taxonomy" id="5963"/>
    <lineage>
        <taxon>Eukaryota</taxon>
        <taxon>Sar</taxon>
        <taxon>Alveolata</taxon>
        <taxon>Ciliophora</taxon>
        <taxon>Postciliodesmatophora</taxon>
        <taxon>Heterotrichea</taxon>
        <taxon>Heterotrichida</taxon>
        <taxon>Stentoridae</taxon>
        <taxon>Stentor</taxon>
    </lineage>
</organism>
<dbReference type="SUPFAM" id="SSF140383">
    <property type="entry name" value="BSD domain-like"/>
    <property type="match status" value="1"/>
</dbReference>
<evidence type="ECO:0000256" key="1">
    <source>
        <dbReference type="SAM" id="Coils"/>
    </source>
</evidence>
<feature type="coiled-coil region" evidence="1">
    <location>
        <begin position="180"/>
        <end position="210"/>
    </location>
</feature>
<sequence length="218" mass="25279">MKSFFSLVNSVVGGESKMPEKKTVMPWEDYKDQAKDLNIKGSLTDVIRDKIMEIPHTPQVLLDNSNPLENFVLDEHLDVIMKLLEIDANLRDVFRKEVPKRISEENFWKNYFDKVESIKLSVIQAYSKNTKTESNSYLDLHNNLFDELDRELEAEFIKVYESNSASKKPADYVLPQKPSISEVDELKKQLEIAMKKIKDLELRVEALESAKNLPEIQT</sequence>
<gene>
    <name evidence="3" type="ORF">SteCoe_2835</name>
</gene>
<comment type="caution">
    <text evidence="3">The sequence shown here is derived from an EMBL/GenBank/DDBJ whole genome shotgun (WGS) entry which is preliminary data.</text>
</comment>
<name>A0A1R2CYJ7_9CILI</name>
<evidence type="ECO:0000313" key="4">
    <source>
        <dbReference type="Proteomes" id="UP000187209"/>
    </source>
</evidence>
<protein>
    <recommendedName>
        <fullName evidence="2">BSD domain-containing protein</fullName>
    </recommendedName>
</protein>